<evidence type="ECO:0000313" key="2">
    <source>
        <dbReference type="EMBL" id="KAK5600292.1"/>
    </source>
</evidence>
<dbReference type="GO" id="GO:0003726">
    <property type="term" value="F:double-stranded RNA adenosine deaminase activity"/>
    <property type="evidence" value="ECO:0007669"/>
    <property type="project" value="TreeGrafter"/>
</dbReference>
<dbReference type="PANTHER" id="PTHR10910:SF17">
    <property type="entry name" value="DOUBLE-STRANDED RNA-SPECIFIC EDITASE B2"/>
    <property type="match status" value="1"/>
</dbReference>
<evidence type="ECO:0000313" key="3">
    <source>
        <dbReference type="Proteomes" id="UP001311232"/>
    </source>
</evidence>
<protein>
    <recommendedName>
        <fullName evidence="1">A to I editase domain-containing protein</fullName>
    </recommendedName>
</protein>
<accession>A0AAV9QVE9</accession>
<keyword evidence="3" id="KW-1185">Reference proteome</keyword>
<dbReference type="AlphaFoldDB" id="A0AAV9QVE9"/>
<dbReference type="Pfam" id="PF02137">
    <property type="entry name" value="A_deamin"/>
    <property type="match status" value="1"/>
</dbReference>
<dbReference type="SMART" id="SM00552">
    <property type="entry name" value="ADEAMc"/>
    <property type="match status" value="1"/>
</dbReference>
<organism evidence="2 3">
    <name type="scientific">Crenichthys baileyi</name>
    <name type="common">White River springfish</name>
    <dbReference type="NCBI Taxonomy" id="28760"/>
    <lineage>
        <taxon>Eukaryota</taxon>
        <taxon>Metazoa</taxon>
        <taxon>Chordata</taxon>
        <taxon>Craniata</taxon>
        <taxon>Vertebrata</taxon>
        <taxon>Euteleostomi</taxon>
        <taxon>Actinopterygii</taxon>
        <taxon>Neopterygii</taxon>
        <taxon>Teleostei</taxon>
        <taxon>Neoteleostei</taxon>
        <taxon>Acanthomorphata</taxon>
        <taxon>Ovalentaria</taxon>
        <taxon>Atherinomorphae</taxon>
        <taxon>Cyprinodontiformes</taxon>
        <taxon>Goodeidae</taxon>
        <taxon>Crenichthys</taxon>
    </lineage>
</organism>
<proteinExistence type="predicted"/>
<dbReference type="InterPro" id="IPR002466">
    <property type="entry name" value="A_deamin"/>
</dbReference>
<gene>
    <name evidence="2" type="ORF">CRENBAI_002651</name>
</gene>
<dbReference type="Proteomes" id="UP001311232">
    <property type="component" value="Unassembled WGS sequence"/>
</dbReference>
<name>A0AAV9QVE9_9TELE</name>
<dbReference type="GO" id="GO:0005737">
    <property type="term" value="C:cytoplasm"/>
    <property type="evidence" value="ECO:0007669"/>
    <property type="project" value="TreeGrafter"/>
</dbReference>
<dbReference type="GO" id="GO:0008251">
    <property type="term" value="F:tRNA-specific adenosine deaminase activity"/>
    <property type="evidence" value="ECO:0007669"/>
    <property type="project" value="TreeGrafter"/>
</dbReference>
<dbReference type="PANTHER" id="PTHR10910">
    <property type="entry name" value="EUKARYOTE SPECIFIC DSRNA BINDING PROTEIN"/>
    <property type="match status" value="1"/>
</dbReference>
<feature type="domain" description="A to I editase" evidence="1">
    <location>
        <begin position="72"/>
        <end position="399"/>
    </location>
</feature>
<dbReference type="GO" id="GO:0003725">
    <property type="term" value="F:double-stranded RNA binding"/>
    <property type="evidence" value="ECO:0007669"/>
    <property type="project" value="TreeGrafter"/>
</dbReference>
<reference evidence="2 3" key="1">
    <citation type="submission" date="2021-06" db="EMBL/GenBank/DDBJ databases">
        <authorList>
            <person name="Palmer J.M."/>
        </authorList>
    </citation>
    <scope>NUCLEOTIDE SEQUENCE [LARGE SCALE GENOMIC DNA]</scope>
    <source>
        <strain evidence="2 3">MEX-2019</strain>
        <tissue evidence="2">Muscle</tissue>
    </source>
</reference>
<evidence type="ECO:0000259" key="1">
    <source>
        <dbReference type="PROSITE" id="PS50141"/>
    </source>
</evidence>
<dbReference type="GO" id="GO:0006396">
    <property type="term" value="P:RNA processing"/>
    <property type="evidence" value="ECO:0007669"/>
    <property type="project" value="InterPro"/>
</dbReference>
<dbReference type="GO" id="GO:0006382">
    <property type="term" value="P:adenosine to inosine editing"/>
    <property type="evidence" value="ECO:0007669"/>
    <property type="project" value="TreeGrafter"/>
</dbReference>
<dbReference type="EMBL" id="JAHHUM010002892">
    <property type="protein sequence ID" value="KAK5600292.1"/>
    <property type="molecule type" value="Genomic_DNA"/>
</dbReference>
<sequence length="403" mass="45100">MEEEQQQTKEMDVEQEGGVKGIFFAESIYHLVREKYSQLTDSSSSSSPGRHKVLAGIAMTRGFDLRSAQVVSLATGTKCLDSDAANEDGCTLRDCHAEVLSRRALVRFFYSQLELLLCKRPEGEDQSIFVPDKDSTHRFRLREGIRFHMYISLSPCGDARINCPYEMTPAYPIRRFSCQLRVKVNGGEGTLPVTSRRTNQNWASVWPGPPVCMTSMSCTDKIAKWSVVGLQGALLSHLVEPIYLHSLTVGMLSHTGHLGRTITRRLAHIKNLPFLYRRQHLLLGCLSSREVRPAGKASNVSVNWSYGEQGLEEVSTTTGRTKESGTPSRICRSSLFGYWLRLENKLNRPDVDPEATTVTHPVSKMAAGCYQRARQQFSNALQDEGLGTWSRKPQKLGHFSVSV</sequence>
<comment type="caution">
    <text evidence="2">The sequence shown here is derived from an EMBL/GenBank/DDBJ whole genome shotgun (WGS) entry which is preliminary data.</text>
</comment>
<dbReference type="GO" id="GO:0005730">
    <property type="term" value="C:nucleolus"/>
    <property type="evidence" value="ECO:0007669"/>
    <property type="project" value="TreeGrafter"/>
</dbReference>
<dbReference type="PROSITE" id="PS50141">
    <property type="entry name" value="A_DEAMIN_EDITASE"/>
    <property type="match status" value="1"/>
</dbReference>